<name>A0A1G7MPG7_9SPHI</name>
<sequence>MKNITYCLMAGIIAILMVTGCKKDKTLQHTQVSAVTNLFAPANNKFIQLEPVTGSATFEWAEAHAEDNGLVLYEVAFDKEGGDFSKPIYTVPSDANGLYNKLTISYKDLNKVADLAGIQPQATGKLKWTVMSSKGINVVKATASSIIEVQRAAGFTDIPADLYLTGSATEGGDDLGKAVHFKQTAAGVFEAWTSLKAGTYHFAERNTGTPATYSIDGIKLLKDGSTTVTGATKVERIVVDFTSASATITEVTEVGLWFAADNKVWFPLPYKAGGKWEIDNASIVFHQESWGRDERYKFRFTFKDAAGNTSTQFYGSKNSDNSRPDANTAKSFWYMVPVNNSQYDFCFKFTGAADNHNADIVVDFSADAAAYTHSVTVK</sequence>
<dbReference type="STRING" id="551996.SAMN05192573_10113"/>
<organism evidence="2 3">
    <name type="scientific">Mucilaginibacter gossypii</name>
    <dbReference type="NCBI Taxonomy" id="551996"/>
    <lineage>
        <taxon>Bacteria</taxon>
        <taxon>Pseudomonadati</taxon>
        <taxon>Bacteroidota</taxon>
        <taxon>Sphingobacteriia</taxon>
        <taxon>Sphingobacteriales</taxon>
        <taxon>Sphingobacteriaceae</taxon>
        <taxon>Mucilaginibacter</taxon>
    </lineage>
</organism>
<gene>
    <name evidence="2" type="ORF">SAMN05192573_10113</name>
</gene>
<dbReference type="Proteomes" id="UP000199705">
    <property type="component" value="Unassembled WGS sequence"/>
</dbReference>
<proteinExistence type="predicted"/>
<evidence type="ECO:0000259" key="1">
    <source>
        <dbReference type="Pfam" id="PF14292"/>
    </source>
</evidence>
<protein>
    <submittedName>
        <fullName evidence="2">SusE outer membrane protein</fullName>
    </submittedName>
</protein>
<dbReference type="EMBL" id="FNCG01000001">
    <property type="protein sequence ID" value="SDF63728.1"/>
    <property type="molecule type" value="Genomic_DNA"/>
</dbReference>
<evidence type="ECO:0000313" key="2">
    <source>
        <dbReference type="EMBL" id="SDF63728.1"/>
    </source>
</evidence>
<dbReference type="AlphaFoldDB" id="A0A1G7MPG7"/>
<dbReference type="RefSeq" id="WP_091162083.1">
    <property type="nucleotide sequence ID" value="NZ_FNCG01000001.1"/>
</dbReference>
<reference evidence="3" key="1">
    <citation type="submission" date="2016-10" db="EMBL/GenBank/DDBJ databases">
        <authorList>
            <person name="Varghese N."/>
            <person name="Submissions S."/>
        </authorList>
    </citation>
    <scope>NUCLEOTIDE SEQUENCE [LARGE SCALE GENOMIC DNA]</scope>
    <source>
        <strain evidence="3">Gh-67</strain>
    </source>
</reference>
<accession>A0A1G7MPG7</accession>
<evidence type="ECO:0000313" key="3">
    <source>
        <dbReference type="Proteomes" id="UP000199705"/>
    </source>
</evidence>
<keyword evidence="3" id="KW-1185">Reference proteome</keyword>
<dbReference type="Pfam" id="PF14292">
    <property type="entry name" value="SusE"/>
    <property type="match status" value="1"/>
</dbReference>
<dbReference type="PROSITE" id="PS51257">
    <property type="entry name" value="PROKAR_LIPOPROTEIN"/>
    <property type="match status" value="1"/>
</dbReference>
<feature type="domain" description="SusE outer membrane protein" evidence="1">
    <location>
        <begin position="23"/>
        <end position="130"/>
    </location>
</feature>
<dbReference type="InterPro" id="IPR025970">
    <property type="entry name" value="SusE"/>
</dbReference>